<feature type="domain" description="ATPase AAA-type core" evidence="1">
    <location>
        <begin position="296"/>
        <end position="368"/>
    </location>
</feature>
<dbReference type="PANTHER" id="PTHR43581">
    <property type="entry name" value="ATP/GTP PHOSPHATASE"/>
    <property type="match status" value="1"/>
</dbReference>
<evidence type="ECO:0000313" key="3">
    <source>
        <dbReference type="Proteomes" id="UP000178606"/>
    </source>
</evidence>
<dbReference type="InterPro" id="IPR003959">
    <property type="entry name" value="ATPase_AAA_core"/>
</dbReference>
<accession>A0A1F6CAX7</accession>
<reference evidence="2 3" key="1">
    <citation type="journal article" date="2016" name="Nat. Commun.">
        <title>Thousands of microbial genomes shed light on interconnected biogeochemical processes in an aquifer system.</title>
        <authorList>
            <person name="Anantharaman K."/>
            <person name="Brown C.T."/>
            <person name="Hug L.A."/>
            <person name="Sharon I."/>
            <person name="Castelle C.J."/>
            <person name="Probst A.J."/>
            <person name="Thomas B.C."/>
            <person name="Singh A."/>
            <person name="Wilkins M.J."/>
            <person name="Karaoz U."/>
            <person name="Brodie E.L."/>
            <person name="Williams K.H."/>
            <person name="Hubbard S.S."/>
            <person name="Banfield J.F."/>
        </authorList>
    </citation>
    <scope>NUCLEOTIDE SEQUENCE [LARGE SCALE GENOMIC DNA]</scope>
    <source>
        <strain evidence="3">RIFCSPLOWO2_12_FULL_64_10</strain>
    </source>
</reference>
<dbReference type="InterPro" id="IPR027417">
    <property type="entry name" value="P-loop_NTPase"/>
</dbReference>
<evidence type="ECO:0000259" key="1">
    <source>
        <dbReference type="Pfam" id="PF13304"/>
    </source>
</evidence>
<dbReference type="InterPro" id="IPR014592">
    <property type="entry name" value="P-loop_UCP034888"/>
</dbReference>
<evidence type="ECO:0000313" key="2">
    <source>
        <dbReference type="EMBL" id="OGG46358.1"/>
    </source>
</evidence>
<dbReference type="SUPFAM" id="SSF52540">
    <property type="entry name" value="P-loop containing nucleoside triphosphate hydrolases"/>
    <property type="match status" value="1"/>
</dbReference>
<organism evidence="2 3">
    <name type="scientific">Handelsmanbacteria sp. (strain RIFCSPLOWO2_12_FULL_64_10)</name>
    <dbReference type="NCBI Taxonomy" id="1817868"/>
    <lineage>
        <taxon>Bacteria</taxon>
        <taxon>Candidatus Handelsmaniibacteriota</taxon>
    </lineage>
</organism>
<dbReference type="AlphaFoldDB" id="A0A1F6CAX7"/>
<dbReference type="InterPro" id="IPR051396">
    <property type="entry name" value="Bact_Antivir_Def_Nuclease"/>
</dbReference>
<name>A0A1F6CAX7_HANXR</name>
<proteinExistence type="predicted"/>
<gene>
    <name evidence="2" type="ORF">A3F84_03205</name>
</gene>
<dbReference type="PIRSF" id="PIRSF034888">
    <property type="entry name" value="P-loop_UCP034888"/>
    <property type="match status" value="1"/>
</dbReference>
<sequence length="442" mass="48929">MKKKASPKEPEGITGITVSGFKSISREQSIEIRPLTLLAGANSSGKTSMMQPLLLLKQTLEAPYDPGALLLDGPHVKIPSVDQLFSGISKGEHAVRFHVGIREEYNARLTTYFKKRTGEGLEVEKMAFVDVEGESTIFRLNMEHEAIISALPSSLKDWYKKLKDKPKFAIERQRCFLEVVSKTMPGYAHFSLTPNANIPFIFYIRDLIYIPENRGIPEPAYTTTPLGTTIPGIFEKYFASIIVQWQREKNKDKVEKLSNDLERLGLTWKIIAKPIGDTKVELLVGRLPRAVRGGARDMVNIALVGSGVPKVLPVLVALQVAEPGQIVYLEEPELDLHPRAQYAMAEVLADAAKRGVRVVVETHSSLLLLGVQTLVAKAEGKLSPEKVKLHWFKRGKDGSTEITSADLDEAGAFGDWPEDFADVSLKAESRYLDAAGARLKGR</sequence>
<dbReference type="EMBL" id="MFKF01000321">
    <property type="protein sequence ID" value="OGG46358.1"/>
    <property type="molecule type" value="Genomic_DNA"/>
</dbReference>
<comment type="caution">
    <text evidence="2">The sequence shown here is derived from an EMBL/GenBank/DDBJ whole genome shotgun (WGS) entry which is preliminary data.</text>
</comment>
<dbReference type="PANTHER" id="PTHR43581:SF2">
    <property type="entry name" value="EXCINUCLEASE ATPASE SUBUNIT"/>
    <property type="match status" value="1"/>
</dbReference>
<protein>
    <recommendedName>
        <fullName evidence="1">ATPase AAA-type core domain-containing protein</fullName>
    </recommendedName>
</protein>
<dbReference type="Pfam" id="PF13304">
    <property type="entry name" value="AAA_21"/>
    <property type="match status" value="1"/>
</dbReference>
<dbReference type="Proteomes" id="UP000178606">
    <property type="component" value="Unassembled WGS sequence"/>
</dbReference>